<dbReference type="InterPro" id="IPR011701">
    <property type="entry name" value="MFS"/>
</dbReference>
<feature type="transmembrane region" description="Helical" evidence="6">
    <location>
        <begin position="93"/>
        <end position="109"/>
    </location>
</feature>
<feature type="transmembrane region" description="Helical" evidence="6">
    <location>
        <begin position="441"/>
        <end position="463"/>
    </location>
</feature>
<dbReference type="PANTHER" id="PTHR42718">
    <property type="entry name" value="MAJOR FACILITATOR SUPERFAMILY MULTIDRUG TRANSPORTER MFSC"/>
    <property type="match status" value="1"/>
</dbReference>
<feature type="transmembrane region" description="Helical" evidence="6">
    <location>
        <begin position="243"/>
        <end position="263"/>
    </location>
</feature>
<feature type="transmembrane region" description="Helical" evidence="6">
    <location>
        <begin position="483"/>
        <end position="503"/>
    </location>
</feature>
<dbReference type="AlphaFoldDB" id="A0A9P5SMB8"/>
<reference evidence="8" key="1">
    <citation type="journal article" date="2020" name="Fungal Divers.">
        <title>Resolving the Mortierellaceae phylogeny through synthesis of multi-gene phylogenetics and phylogenomics.</title>
        <authorList>
            <person name="Vandepol N."/>
            <person name="Liber J."/>
            <person name="Desiro A."/>
            <person name="Na H."/>
            <person name="Kennedy M."/>
            <person name="Barry K."/>
            <person name="Grigoriev I.V."/>
            <person name="Miller A.N."/>
            <person name="O'Donnell K."/>
            <person name="Stajich J.E."/>
            <person name="Bonito G."/>
        </authorList>
    </citation>
    <scope>NUCLEOTIDE SEQUENCE</scope>
    <source>
        <strain evidence="8">NVP1</strain>
    </source>
</reference>
<dbReference type="Gene3D" id="1.20.1250.20">
    <property type="entry name" value="MFS general substrate transporter like domains"/>
    <property type="match status" value="1"/>
</dbReference>
<accession>A0A9P5SMB8</accession>
<keyword evidence="2" id="KW-0813">Transport</keyword>
<evidence type="ECO:0000256" key="2">
    <source>
        <dbReference type="ARBA" id="ARBA00022448"/>
    </source>
</evidence>
<comment type="subcellular location">
    <subcellularLocation>
        <location evidence="1">Membrane</location>
        <topology evidence="1">Multi-pass membrane protein</topology>
    </subcellularLocation>
</comment>
<feature type="transmembrane region" description="Helical" evidence="6">
    <location>
        <begin position="121"/>
        <end position="138"/>
    </location>
</feature>
<evidence type="ECO:0000313" key="9">
    <source>
        <dbReference type="Proteomes" id="UP000696485"/>
    </source>
</evidence>
<name>A0A9P5SMB8_9FUNG</name>
<feature type="transmembrane region" description="Helical" evidence="6">
    <location>
        <begin position="377"/>
        <end position="395"/>
    </location>
</feature>
<gene>
    <name evidence="8" type="ORF">BG006_006608</name>
</gene>
<feature type="transmembrane region" description="Helical" evidence="6">
    <location>
        <begin position="210"/>
        <end position="231"/>
    </location>
</feature>
<feature type="transmembrane region" description="Helical" evidence="6">
    <location>
        <begin position="181"/>
        <end position="204"/>
    </location>
</feature>
<keyword evidence="5 6" id="KW-0472">Membrane</keyword>
<comment type="caution">
    <text evidence="8">The sequence shown here is derived from an EMBL/GenBank/DDBJ whole genome shotgun (WGS) entry which is preliminary data.</text>
</comment>
<protein>
    <recommendedName>
        <fullName evidence="7">Major facilitator superfamily (MFS) profile domain-containing protein</fullName>
    </recommendedName>
</protein>
<dbReference type="Gene3D" id="1.20.1720.10">
    <property type="entry name" value="Multidrug resistance protein D"/>
    <property type="match status" value="1"/>
</dbReference>
<evidence type="ECO:0000256" key="4">
    <source>
        <dbReference type="ARBA" id="ARBA00022989"/>
    </source>
</evidence>
<keyword evidence="3 6" id="KW-0812">Transmembrane</keyword>
<dbReference type="GO" id="GO:0016020">
    <property type="term" value="C:membrane"/>
    <property type="evidence" value="ECO:0007669"/>
    <property type="project" value="UniProtKB-SubCell"/>
</dbReference>
<dbReference type="InterPro" id="IPR036259">
    <property type="entry name" value="MFS_trans_sf"/>
</dbReference>
<feature type="transmembrane region" description="Helical" evidence="6">
    <location>
        <begin position="150"/>
        <end position="169"/>
    </location>
</feature>
<keyword evidence="4 6" id="KW-1133">Transmembrane helix</keyword>
<evidence type="ECO:0000256" key="6">
    <source>
        <dbReference type="SAM" id="Phobius"/>
    </source>
</evidence>
<evidence type="ECO:0000313" key="8">
    <source>
        <dbReference type="EMBL" id="KAF9330407.1"/>
    </source>
</evidence>
<dbReference type="PROSITE" id="PS50850">
    <property type="entry name" value="MFS"/>
    <property type="match status" value="1"/>
</dbReference>
<evidence type="ECO:0000256" key="3">
    <source>
        <dbReference type="ARBA" id="ARBA00022692"/>
    </source>
</evidence>
<organism evidence="8 9">
    <name type="scientific">Podila minutissima</name>
    <dbReference type="NCBI Taxonomy" id="64525"/>
    <lineage>
        <taxon>Eukaryota</taxon>
        <taxon>Fungi</taxon>
        <taxon>Fungi incertae sedis</taxon>
        <taxon>Mucoromycota</taxon>
        <taxon>Mortierellomycotina</taxon>
        <taxon>Mortierellomycetes</taxon>
        <taxon>Mortierellales</taxon>
        <taxon>Mortierellaceae</taxon>
        <taxon>Podila</taxon>
    </lineage>
</organism>
<dbReference type="EMBL" id="JAAAUY010000399">
    <property type="protein sequence ID" value="KAF9330407.1"/>
    <property type="molecule type" value="Genomic_DNA"/>
</dbReference>
<dbReference type="Proteomes" id="UP000696485">
    <property type="component" value="Unassembled WGS sequence"/>
</dbReference>
<dbReference type="InterPro" id="IPR020846">
    <property type="entry name" value="MFS_dom"/>
</dbReference>
<proteinExistence type="predicted"/>
<feature type="domain" description="Major facilitator superfamily (MFS) profile" evidence="7">
    <location>
        <begin position="55"/>
        <end position="507"/>
    </location>
</feature>
<sequence length="572" mass="61787">MTLNDKSSVLSTTNDTMVSLPHEGTDFTAKPTPEDIQPRELSKFQQFQLKCQPLMLYVVSMAQFLDIVSGASMTVAMLPIAKDLNFAVQDQQWLISAYALSFGGLLLIAGRMGDLFGHRRVFLAGLAWFCLWSTVNGFSRSPVMLCVSRALQGMGAAAQIPTALALIAIKYPVGQERTRALSIFSAIGAMGAVTGLLLSGALTSTIGWEWIFFICAIFSFILLVVGIFALPDAPGMHGVNPKVDIGGSFTVTGGIVCVIYYISAGVETGWASPKTLPVLFVGLVLLAIFFVIEKRISYPIMPFHIWRHKAFSASFAIIFVMQASFQGFLYYSTLIFQEVLGYSIMRTSLSYLVHGLTAIVVYSILGRFLPRLPLKPIICFGFVFLSGSSLLFAFVTPTSTYWVLPFLGLIANVFGLGFVMLPAQITSLRDAADDDQGVVGAIYNVGLQIGAPFGLAILTVISGNVNGHDPNITGAQKMEGYKWALVGDAAFGVLGLILTLVFLPHVKPGMASKAEDRAVEEGGVAAVENVGDKAEIESVAGKHEIVYEGKFEYMDQELAQKEMEVGAKTCFA</sequence>
<keyword evidence="9" id="KW-1185">Reference proteome</keyword>
<dbReference type="PANTHER" id="PTHR42718:SF9">
    <property type="entry name" value="MAJOR FACILITATOR SUPERFAMILY MULTIDRUG TRANSPORTER MFSC"/>
    <property type="match status" value="1"/>
</dbReference>
<evidence type="ECO:0000256" key="1">
    <source>
        <dbReference type="ARBA" id="ARBA00004141"/>
    </source>
</evidence>
<evidence type="ECO:0000256" key="5">
    <source>
        <dbReference type="ARBA" id="ARBA00023136"/>
    </source>
</evidence>
<feature type="transmembrane region" description="Helical" evidence="6">
    <location>
        <begin position="348"/>
        <end position="365"/>
    </location>
</feature>
<dbReference type="SUPFAM" id="SSF103473">
    <property type="entry name" value="MFS general substrate transporter"/>
    <property type="match status" value="1"/>
</dbReference>
<feature type="transmembrane region" description="Helical" evidence="6">
    <location>
        <begin position="313"/>
        <end position="336"/>
    </location>
</feature>
<evidence type="ECO:0000259" key="7">
    <source>
        <dbReference type="PROSITE" id="PS50850"/>
    </source>
</evidence>
<feature type="transmembrane region" description="Helical" evidence="6">
    <location>
        <begin position="401"/>
        <end position="421"/>
    </location>
</feature>
<feature type="transmembrane region" description="Helical" evidence="6">
    <location>
        <begin position="275"/>
        <end position="292"/>
    </location>
</feature>
<dbReference type="Pfam" id="PF07690">
    <property type="entry name" value="MFS_1"/>
    <property type="match status" value="1"/>
</dbReference>
<feature type="transmembrane region" description="Helical" evidence="6">
    <location>
        <begin position="54"/>
        <end position="81"/>
    </location>
</feature>
<dbReference type="GO" id="GO:0022857">
    <property type="term" value="F:transmembrane transporter activity"/>
    <property type="evidence" value="ECO:0007669"/>
    <property type="project" value="InterPro"/>
</dbReference>